<dbReference type="AlphaFoldDB" id="A0A8S4QJ40"/>
<comment type="caution">
    <text evidence="2">The sequence shown here is derived from an EMBL/GenBank/DDBJ whole genome shotgun (WGS) entry which is preliminary data.</text>
</comment>
<sequence length="119" mass="13338">MFLAGKRCGFKWEVPGSSPANMGILEFRLVLLASAVASYQQRRAAERFSVPKRCRVESDIDPPDHTRKYSEITNSHFALAGNRTRDLLLRFTERTTVAPERSSNMFKTSPSPSSNTALC</sequence>
<evidence type="ECO:0000313" key="2">
    <source>
        <dbReference type="EMBL" id="CAH2209061.1"/>
    </source>
</evidence>
<accession>A0A8S4QJ40</accession>
<evidence type="ECO:0000256" key="1">
    <source>
        <dbReference type="SAM" id="MobiDB-lite"/>
    </source>
</evidence>
<organism evidence="2 3">
    <name type="scientific">Pararge aegeria aegeria</name>
    <dbReference type="NCBI Taxonomy" id="348720"/>
    <lineage>
        <taxon>Eukaryota</taxon>
        <taxon>Metazoa</taxon>
        <taxon>Ecdysozoa</taxon>
        <taxon>Arthropoda</taxon>
        <taxon>Hexapoda</taxon>
        <taxon>Insecta</taxon>
        <taxon>Pterygota</taxon>
        <taxon>Neoptera</taxon>
        <taxon>Endopterygota</taxon>
        <taxon>Lepidoptera</taxon>
        <taxon>Glossata</taxon>
        <taxon>Ditrysia</taxon>
        <taxon>Papilionoidea</taxon>
        <taxon>Nymphalidae</taxon>
        <taxon>Satyrinae</taxon>
        <taxon>Satyrini</taxon>
        <taxon>Parargina</taxon>
        <taxon>Pararge</taxon>
    </lineage>
</organism>
<feature type="region of interest" description="Disordered" evidence="1">
    <location>
        <begin position="99"/>
        <end position="119"/>
    </location>
</feature>
<keyword evidence="3" id="KW-1185">Reference proteome</keyword>
<proteinExistence type="predicted"/>
<dbReference type="Proteomes" id="UP000838756">
    <property type="component" value="Unassembled WGS sequence"/>
</dbReference>
<reference evidence="2" key="1">
    <citation type="submission" date="2022-03" db="EMBL/GenBank/DDBJ databases">
        <authorList>
            <person name="Lindestad O."/>
        </authorList>
    </citation>
    <scope>NUCLEOTIDE SEQUENCE</scope>
</reference>
<evidence type="ECO:0000313" key="3">
    <source>
        <dbReference type="Proteomes" id="UP000838756"/>
    </source>
</evidence>
<dbReference type="EMBL" id="CAKXAJ010005188">
    <property type="protein sequence ID" value="CAH2209061.1"/>
    <property type="molecule type" value="Genomic_DNA"/>
</dbReference>
<feature type="compositionally biased region" description="Polar residues" evidence="1">
    <location>
        <begin position="101"/>
        <end position="119"/>
    </location>
</feature>
<protein>
    <submittedName>
        <fullName evidence="2">Jg2700 protein</fullName>
    </submittedName>
</protein>
<name>A0A8S4QJ40_9NEOP</name>
<gene>
    <name evidence="2" type="primary">jg2700</name>
    <name evidence="2" type="ORF">PAEG_LOCUS1478</name>
</gene>